<feature type="compositionally biased region" description="Polar residues" evidence="2">
    <location>
        <begin position="60"/>
        <end position="69"/>
    </location>
</feature>
<evidence type="ECO:0000256" key="1">
    <source>
        <dbReference type="SAM" id="Coils"/>
    </source>
</evidence>
<dbReference type="OMA" id="APEINEM"/>
<proteinExistence type="predicted"/>
<evidence type="ECO:0000313" key="4">
    <source>
        <dbReference type="Proteomes" id="UP000054516"/>
    </source>
</evidence>
<dbReference type="EMBL" id="DF977452">
    <property type="protein sequence ID" value="GAP84422.1"/>
    <property type="molecule type" value="Genomic_DNA"/>
</dbReference>
<organism evidence="3">
    <name type="scientific">Rosellinia necatrix</name>
    <name type="common">White root-rot fungus</name>
    <dbReference type="NCBI Taxonomy" id="77044"/>
    <lineage>
        <taxon>Eukaryota</taxon>
        <taxon>Fungi</taxon>
        <taxon>Dikarya</taxon>
        <taxon>Ascomycota</taxon>
        <taxon>Pezizomycotina</taxon>
        <taxon>Sordariomycetes</taxon>
        <taxon>Xylariomycetidae</taxon>
        <taxon>Xylariales</taxon>
        <taxon>Xylariaceae</taxon>
        <taxon>Rosellinia</taxon>
    </lineage>
</organism>
<sequence>MSATANLFSELGAGVASLLTQNTSRPSYADNEHDLAELSPWSEPAPLASAISDNTRDHGSSSTSRNSANPIHMQSKGDKARPKASIRSGGSPLSSGRSGGSMYSYGAGEGEHKNYGQDNKLPGIWHPSYLPDTLDPQSRTTGPQPSFLGSIFMARPTYAERSLSFEVDRGLHVIERRERQMQQEIQQLLDAQDYALEKHLASTVPGENDSTQSSETTEPGTSDGHIVPVRQPKKRHLSKREARQGILRCMSTLFDLRTEEKAYITNALAVRKAALSRLLDLSTKRKSIVAEMNTIESDRNKPLKDGIQNMERQHRTICDDILKLEEKLRDLKRTKTELESRISEAKSVRDSELSGYKGALKECDKRISDFMSYPEVPVLEVQRLIPQDADLAAQVGQHISGLEFLSLRPERRTLPMAKDWWEGEVEVLELRKAAINNERSALKEGKKLWQKVLDFLEDHDQHLRSTFEAMAKYSTQQTAPEINEMSEMLKRQYTMCSDWMCVLAETLDYTEKQGWNLLMTALGAELNYFQALKLQLAETLRLVGWADGTVTPQPGTPPRENTSDEGDLLSVDRDGAKTGARRDLDEELTGSVLRRWNRVDELRRSASQTTTNTSLDGVFGQTGHREDSDSDNEVPPDLISEMRRGSEDGHNDVPIEFLTMHSPSPKSRKGKGKAIAKSDPGLERGNGREKRGTKDTNAVGDDEEKHLRLSRESSANEVPLDLLSESRRSLD</sequence>
<gene>
    <name evidence="3" type="ORF">SAMD00023353_0702460</name>
</gene>
<evidence type="ECO:0000313" key="3">
    <source>
        <dbReference type="EMBL" id="GAP84422.1"/>
    </source>
</evidence>
<accession>A0A1S7UM62</accession>
<keyword evidence="4" id="KW-1185">Reference proteome</keyword>
<protein>
    <submittedName>
        <fullName evidence="3">Putative autophagy-related protein 28 protein</fullName>
    </submittedName>
</protein>
<feature type="region of interest" description="Disordered" evidence="2">
    <location>
        <begin position="548"/>
        <end position="583"/>
    </location>
</feature>
<feature type="region of interest" description="Disordered" evidence="2">
    <location>
        <begin position="604"/>
        <end position="731"/>
    </location>
</feature>
<feature type="compositionally biased region" description="Basic and acidic residues" evidence="2">
    <location>
        <begin position="680"/>
        <end position="694"/>
    </location>
</feature>
<feature type="compositionally biased region" description="Polar residues" evidence="2">
    <location>
        <begin position="605"/>
        <end position="615"/>
    </location>
</feature>
<reference evidence="3" key="1">
    <citation type="submission" date="2016-03" db="EMBL/GenBank/DDBJ databases">
        <title>Draft genome sequence of Rosellinia necatrix.</title>
        <authorList>
            <person name="Kanematsu S."/>
        </authorList>
    </citation>
    <scope>NUCLEOTIDE SEQUENCE [LARGE SCALE GENOMIC DNA]</scope>
    <source>
        <strain evidence="3">W97</strain>
    </source>
</reference>
<dbReference type="Proteomes" id="UP000054516">
    <property type="component" value="Unassembled WGS sequence"/>
</dbReference>
<feature type="coiled-coil region" evidence="1">
    <location>
        <begin position="307"/>
        <end position="348"/>
    </location>
</feature>
<keyword evidence="1" id="KW-0175">Coiled coil</keyword>
<dbReference type="OrthoDB" id="5342758at2759"/>
<feature type="region of interest" description="Disordered" evidence="2">
    <location>
        <begin position="202"/>
        <end position="240"/>
    </location>
</feature>
<dbReference type="AlphaFoldDB" id="A0A1S7UM62"/>
<feature type="compositionally biased region" description="Polar residues" evidence="2">
    <location>
        <begin position="208"/>
        <end position="220"/>
    </location>
</feature>
<name>A0A1S7UM62_ROSNE</name>
<evidence type="ECO:0000256" key="2">
    <source>
        <dbReference type="SAM" id="MobiDB-lite"/>
    </source>
</evidence>
<dbReference type="STRING" id="77044.A0A1S7UM62"/>
<feature type="compositionally biased region" description="Low complexity" evidence="2">
    <location>
        <begin position="85"/>
        <end position="106"/>
    </location>
</feature>
<feature type="compositionally biased region" description="Basic and acidic residues" evidence="2">
    <location>
        <begin position="570"/>
        <end position="583"/>
    </location>
</feature>
<feature type="region of interest" description="Disordered" evidence="2">
    <location>
        <begin position="24"/>
        <end position="111"/>
    </location>
</feature>
<feature type="compositionally biased region" description="Basic and acidic residues" evidence="2">
    <location>
        <begin position="640"/>
        <end position="653"/>
    </location>
</feature>